<sequence>MATLEELDQAVDLDEEILSLSAQELQTRSKLLDNEIRIFRSELQRLSHEHNVMLEKIKDNKEKIKNNKKLPYLVSNIVEVMDMDEIEDKENNESNTQGGNVNLDNTANGKAAVIKTSSRQTVFLPMVGLVEPDKLKPNDLVGVNKDSYLILDTLPSEFDSRVKAMEVDEKPTETYSDVGGLDKQIEELVEAIVLPMKRADKFKELGIRAPKGALMYGPPGTGKTLLARACAAQTNATFLKLAAPQLVQMFIGEGAKLVRDAFALAKEKAPSIIFIDELDAIGTKRFDSEKSGDREVQRTMLELLNQLDGFSSDDRVKVLAATNRVDVLDPALLRSGRLDRKIEFPLPNEDSRAQILQIHSRKMTTDDDINWQELARSTDEFNGAQLKAVTVEAGMLALRNGQSTVKHEDFVEGISEVQARKSKSVSFYA</sequence>
<comment type="caution">
    <text evidence="7">The sequence shown here is derived from an EMBL/GenBank/DDBJ whole genome shotgun (WGS) entry which is preliminary data.</text>
</comment>
<proteinExistence type="inferred from homology"/>
<dbReference type="InterPro" id="IPR003959">
    <property type="entry name" value="ATPase_AAA_core"/>
</dbReference>
<dbReference type="Gene3D" id="3.40.50.300">
    <property type="entry name" value="P-loop containing nucleotide triphosphate hydrolases"/>
    <property type="match status" value="1"/>
</dbReference>
<reference evidence="7 8" key="1">
    <citation type="submission" date="2024-05" db="EMBL/GenBank/DDBJ databases">
        <title>Long read based assembly of the Candida bracarensis genome reveals expanded adhesin content.</title>
        <authorList>
            <person name="Marcet-Houben M."/>
            <person name="Ksiezopolska E."/>
            <person name="Gabaldon T."/>
        </authorList>
    </citation>
    <scope>NUCLEOTIDE SEQUENCE [LARGE SCALE GENOMIC DNA]</scope>
    <source>
        <strain evidence="7 8">CBM6</strain>
    </source>
</reference>
<dbReference type="Pfam" id="PF16450">
    <property type="entry name" value="Prot_ATP_ID_OB_C"/>
    <property type="match status" value="1"/>
</dbReference>
<gene>
    <name evidence="7" type="ORF">RNJ44_02872</name>
</gene>
<dbReference type="InterPro" id="IPR050221">
    <property type="entry name" value="26S_Proteasome_ATPase"/>
</dbReference>
<dbReference type="Pfam" id="PF17862">
    <property type="entry name" value="AAA_lid_3"/>
    <property type="match status" value="1"/>
</dbReference>
<dbReference type="InterPro" id="IPR041569">
    <property type="entry name" value="AAA_lid_3"/>
</dbReference>
<dbReference type="SUPFAM" id="SSF52540">
    <property type="entry name" value="P-loop containing nucleoside triphosphate hydrolases"/>
    <property type="match status" value="1"/>
</dbReference>
<accession>A0ABR4P140</accession>
<evidence type="ECO:0000256" key="4">
    <source>
        <dbReference type="ARBA" id="ARBA00022942"/>
    </source>
</evidence>
<dbReference type="Gene3D" id="1.10.8.60">
    <property type="match status" value="1"/>
</dbReference>
<dbReference type="GO" id="GO:0000502">
    <property type="term" value="C:proteasome complex"/>
    <property type="evidence" value="ECO:0007669"/>
    <property type="project" value="UniProtKB-KW"/>
</dbReference>
<keyword evidence="8" id="KW-1185">Reference proteome</keyword>
<keyword evidence="2 5" id="KW-0547">Nucleotide-binding</keyword>
<evidence type="ECO:0000256" key="5">
    <source>
        <dbReference type="RuleBase" id="RU003651"/>
    </source>
</evidence>
<dbReference type="InterPro" id="IPR003960">
    <property type="entry name" value="ATPase_AAA_CS"/>
</dbReference>
<dbReference type="InterPro" id="IPR003593">
    <property type="entry name" value="AAA+_ATPase"/>
</dbReference>
<name>A0ABR4P140_9SACH</name>
<evidence type="ECO:0000256" key="2">
    <source>
        <dbReference type="ARBA" id="ARBA00022741"/>
    </source>
</evidence>
<keyword evidence="4 7" id="KW-0647">Proteasome</keyword>
<evidence type="ECO:0000313" key="8">
    <source>
        <dbReference type="Proteomes" id="UP001623330"/>
    </source>
</evidence>
<dbReference type="InterPro" id="IPR027417">
    <property type="entry name" value="P-loop_NTPase"/>
</dbReference>
<dbReference type="PROSITE" id="PS00674">
    <property type="entry name" value="AAA"/>
    <property type="match status" value="1"/>
</dbReference>
<dbReference type="EMBL" id="JBEVYD010000002">
    <property type="protein sequence ID" value="KAL3235084.1"/>
    <property type="molecule type" value="Genomic_DNA"/>
</dbReference>
<dbReference type="Proteomes" id="UP001623330">
    <property type="component" value="Unassembled WGS sequence"/>
</dbReference>
<keyword evidence="3 5" id="KW-0067">ATP-binding</keyword>
<evidence type="ECO:0000259" key="6">
    <source>
        <dbReference type="SMART" id="SM00382"/>
    </source>
</evidence>
<dbReference type="PANTHER" id="PTHR23073">
    <property type="entry name" value="26S PROTEASOME REGULATORY SUBUNIT"/>
    <property type="match status" value="1"/>
</dbReference>
<dbReference type="SMART" id="SM00382">
    <property type="entry name" value="AAA"/>
    <property type="match status" value="1"/>
</dbReference>
<protein>
    <submittedName>
        <fullName evidence="7">26S proteasome regulatory subunit 6A</fullName>
    </submittedName>
</protein>
<dbReference type="Pfam" id="PF00004">
    <property type="entry name" value="AAA"/>
    <property type="match status" value="1"/>
</dbReference>
<evidence type="ECO:0000256" key="1">
    <source>
        <dbReference type="ARBA" id="ARBA00006914"/>
    </source>
</evidence>
<comment type="similarity">
    <text evidence="1 5">Belongs to the AAA ATPase family.</text>
</comment>
<feature type="domain" description="AAA+ ATPase" evidence="6">
    <location>
        <begin position="209"/>
        <end position="348"/>
    </location>
</feature>
<evidence type="ECO:0000313" key="7">
    <source>
        <dbReference type="EMBL" id="KAL3235084.1"/>
    </source>
</evidence>
<evidence type="ECO:0000256" key="3">
    <source>
        <dbReference type="ARBA" id="ARBA00022840"/>
    </source>
</evidence>
<dbReference type="InterPro" id="IPR032501">
    <property type="entry name" value="Prot_ATP_ID_OB_2nd"/>
</dbReference>
<dbReference type="InterPro" id="IPR012340">
    <property type="entry name" value="NA-bd_OB-fold"/>
</dbReference>
<dbReference type="Gene3D" id="2.40.50.140">
    <property type="entry name" value="Nucleic acid-binding proteins"/>
    <property type="match status" value="1"/>
</dbReference>
<organism evidence="7 8">
    <name type="scientific">Nakaseomyces bracarensis</name>
    <dbReference type="NCBI Taxonomy" id="273131"/>
    <lineage>
        <taxon>Eukaryota</taxon>
        <taxon>Fungi</taxon>
        <taxon>Dikarya</taxon>
        <taxon>Ascomycota</taxon>
        <taxon>Saccharomycotina</taxon>
        <taxon>Saccharomycetes</taxon>
        <taxon>Saccharomycetales</taxon>
        <taxon>Saccharomycetaceae</taxon>
        <taxon>Nakaseomyces</taxon>
    </lineage>
</organism>